<dbReference type="PANTHER" id="PTHR32024:SF2">
    <property type="entry name" value="TRK SYSTEM POTASSIUM UPTAKE PROTEIN TRKG-RELATED"/>
    <property type="match status" value="1"/>
</dbReference>
<feature type="transmembrane region" description="Helical" evidence="9">
    <location>
        <begin position="244"/>
        <end position="266"/>
    </location>
</feature>
<evidence type="ECO:0000313" key="11">
    <source>
        <dbReference type="Proteomes" id="UP001321786"/>
    </source>
</evidence>
<feature type="transmembrane region" description="Helical" evidence="9">
    <location>
        <begin position="96"/>
        <end position="115"/>
    </location>
</feature>
<evidence type="ECO:0000256" key="6">
    <source>
        <dbReference type="ARBA" id="ARBA00022989"/>
    </source>
</evidence>
<dbReference type="EMBL" id="AP028654">
    <property type="protein sequence ID" value="BEP29788.1"/>
    <property type="molecule type" value="Genomic_DNA"/>
</dbReference>
<proteinExistence type="inferred from homology"/>
<keyword evidence="3" id="KW-0813">Transport</keyword>
<dbReference type="Proteomes" id="UP001321786">
    <property type="component" value="Chromosome"/>
</dbReference>
<protein>
    <submittedName>
        <fullName evidence="10">TrkH family potassium uptake protein</fullName>
    </submittedName>
</protein>
<evidence type="ECO:0000256" key="1">
    <source>
        <dbReference type="ARBA" id="ARBA00004651"/>
    </source>
</evidence>
<feature type="transmembrane region" description="Helical" evidence="9">
    <location>
        <begin position="35"/>
        <end position="56"/>
    </location>
</feature>
<dbReference type="KEGG" id="hprf:HLPR_21190"/>
<keyword evidence="5 9" id="KW-0812">Transmembrane</keyword>
<comment type="similarity">
    <text evidence="2">Belongs to the TrkH potassium transport family.</text>
</comment>
<evidence type="ECO:0000256" key="7">
    <source>
        <dbReference type="ARBA" id="ARBA00023065"/>
    </source>
</evidence>
<feature type="transmembrane region" description="Helical" evidence="9">
    <location>
        <begin position="62"/>
        <end position="84"/>
    </location>
</feature>
<gene>
    <name evidence="10" type="ORF">HLPR_21190</name>
</gene>
<feature type="transmembrane region" description="Helical" evidence="9">
    <location>
        <begin position="278"/>
        <end position="301"/>
    </location>
</feature>
<feature type="transmembrane region" description="Helical" evidence="9">
    <location>
        <begin position="6"/>
        <end position="23"/>
    </location>
</feature>
<dbReference type="GO" id="GO:0008324">
    <property type="term" value="F:monoatomic cation transmembrane transporter activity"/>
    <property type="evidence" value="ECO:0007669"/>
    <property type="project" value="InterPro"/>
</dbReference>
<dbReference type="AlphaFoldDB" id="A0AAU9E8L1"/>
<keyword evidence="6 9" id="KW-1133">Transmembrane helix</keyword>
<accession>A0AAU9E8L1</accession>
<evidence type="ECO:0000256" key="2">
    <source>
        <dbReference type="ARBA" id="ARBA00009137"/>
    </source>
</evidence>
<feature type="transmembrane region" description="Helical" evidence="9">
    <location>
        <begin position="429"/>
        <end position="449"/>
    </location>
</feature>
<evidence type="ECO:0000256" key="5">
    <source>
        <dbReference type="ARBA" id="ARBA00022692"/>
    </source>
</evidence>
<evidence type="ECO:0000313" key="10">
    <source>
        <dbReference type="EMBL" id="BEP29788.1"/>
    </source>
</evidence>
<sequence length="455" mass="50519">MLSSFIIPSILSLLLGVFSQYISKNNHKPFTATTGMLLCTFAWILLSIVGAIPFMIGLNESFVNSFFEAVSGFTTTGITVFTGLDKMPYSILFWRALIQWLGGLGILTFFLLITFKSEGDLWHLFSAEGHKIDSARPVPNVFKTVKILWSLYIFYTLLETVLLFIAGLSPYEAFIHSLTSLSTGGFSNHDASVGYYKIAGFKHYRAIEYIITIFMFLGGVNFLMHYNLFKLKLKNIKRDLETRSYLNFVLGFTLLILIGIFVNGNLNLANFEESFRKTIFQVVSLITTTGFGTEDIGSAFFPAIAKQLFILLMIIGGCVGSTAGGVKVIRIVLLRKLLKREVRKVHLPSSAILPVTAKGTIVSRDEIFKVSALLFAWVVLIFIGAGITALFSDLGPFEAFSGMASAVGNIGPFYFSVDKMISLSPVIKYTYIIGMLAGRLELLPLLVVFNRKSWL</sequence>
<organism evidence="10 11">
    <name type="scientific">Helicovermis profundi</name>
    <dbReference type="NCBI Taxonomy" id="3065157"/>
    <lineage>
        <taxon>Bacteria</taxon>
        <taxon>Bacillati</taxon>
        <taxon>Bacillota</taxon>
        <taxon>Clostridia</taxon>
        <taxon>Helicovermis</taxon>
    </lineage>
</organism>
<evidence type="ECO:0000256" key="4">
    <source>
        <dbReference type="ARBA" id="ARBA00022475"/>
    </source>
</evidence>
<evidence type="ECO:0000256" key="3">
    <source>
        <dbReference type="ARBA" id="ARBA00022448"/>
    </source>
</evidence>
<feature type="transmembrane region" description="Helical" evidence="9">
    <location>
        <begin position="307"/>
        <end position="333"/>
    </location>
</feature>
<name>A0AAU9E8L1_9FIRM</name>
<dbReference type="GO" id="GO:0005886">
    <property type="term" value="C:plasma membrane"/>
    <property type="evidence" value="ECO:0007669"/>
    <property type="project" value="UniProtKB-SubCell"/>
</dbReference>
<keyword evidence="11" id="KW-1185">Reference proteome</keyword>
<feature type="transmembrane region" description="Helical" evidence="9">
    <location>
        <begin position="372"/>
        <end position="391"/>
    </location>
</feature>
<reference evidence="10 11" key="1">
    <citation type="submission" date="2023-08" db="EMBL/GenBank/DDBJ databases">
        <title>Helicovermis profunda gen. nov., sp. nov., a novel mesophilic, fermentative bacterium within the Bacillota from a deep-sea hydrothermal vent chimney.</title>
        <authorList>
            <person name="Miyazaki U."/>
            <person name="Mizutani D."/>
            <person name="Hashimoto Y."/>
            <person name="Tame A."/>
            <person name="Sawayama S."/>
            <person name="Miyazaki J."/>
            <person name="Takai K."/>
            <person name="Nakagawa S."/>
        </authorList>
    </citation>
    <scope>NUCLEOTIDE SEQUENCE [LARGE SCALE GENOMIC DNA]</scope>
    <source>
        <strain evidence="10 11">S502</strain>
    </source>
</reference>
<evidence type="ECO:0000256" key="8">
    <source>
        <dbReference type="ARBA" id="ARBA00023136"/>
    </source>
</evidence>
<dbReference type="GO" id="GO:0030001">
    <property type="term" value="P:metal ion transport"/>
    <property type="evidence" value="ECO:0007669"/>
    <property type="project" value="UniProtKB-ARBA"/>
</dbReference>
<evidence type="ECO:0000256" key="9">
    <source>
        <dbReference type="SAM" id="Phobius"/>
    </source>
</evidence>
<keyword evidence="8 9" id="KW-0472">Membrane</keyword>
<comment type="subcellular location">
    <subcellularLocation>
        <location evidence="1">Cell membrane</location>
        <topology evidence="1">Multi-pass membrane protein</topology>
    </subcellularLocation>
</comment>
<keyword evidence="7" id="KW-0406">Ion transport</keyword>
<feature type="transmembrane region" description="Helical" evidence="9">
    <location>
        <begin position="147"/>
        <end position="168"/>
    </location>
</feature>
<dbReference type="Pfam" id="PF02386">
    <property type="entry name" value="TrkH"/>
    <property type="match status" value="1"/>
</dbReference>
<feature type="transmembrane region" description="Helical" evidence="9">
    <location>
        <begin position="206"/>
        <end position="224"/>
    </location>
</feature>
<dbReference type="PANTHER" id="PTHR32024">
    <property type="entry name" value="TRK SYSTEM POTASSIUM UPTAKE PROTEIN TRKG-RELATED"/>
    <property type="match status" value="1"/>
</dbReference>
<keyword evidence="4" id="KW-1003">Cell membrane</keyword>
<dbReference type="InterPro" id="IPR003445">
    <property type="entry name" value="Cat_transpt"/>
</dbReference>